<feature type="non-terminal residue" evidence="1">
    <location>
        <position position="1"/>
    </location>
</feature>
<evidence type="ECO:0000313" key="1">
    <source>
        <dbReference type="EMBL" id="NGK22582.1"/>
    </source>
</evidence>
<protein>
    <submittedName>
        <fullName evidence="1">Uncharacterized protein</fullName>
    </submittedName>
</protein>
<dbReference type="NCBIfam" id="TIGR01725">
    <property type="entry name" value="phge_HK97_gp10"/>
    <property type="match status" value="1"/>
</dbReference>
<evidence type="ECO:0000313" key="2">
    <source>
        <dbReference type="Proteomes" id="UP000478431"/>
    </source>
</evidence>
<organism evidence="1 2">
    <name type="scientific">Staphylococcus aureus</name>
    <dbReference type="NCBI Taxonomy" id="1280"/>
    <lineage>
        <taxon>Bacteria</taxon>
        <taxon>Bacillati</taxon>
        <taxon>Bacillota</taxon>
        <taxon>Bacilli</taxon>
        <taxon>Bacillales</taxon>
        <taxon>Staphylococcaceae</taxon>
        <taxon>Staphylococcus</taxon>
    </lineage>
</organism>
<dbReference type="EMBL" id="JAAJIY010000133">
    <property type="protein sequence ID" value="NGK22582.1"/>
    <property type="molecule type" value="Genomic_DNA"/>
</dbReference>
<reference evidence="1 2" key="1">
    <citation type="submission" date="2020-02" db="EMBL/GenBank/DDBJ databases">
        <title>Novel Insights Into The Classification of Staphylococcal Beta-Lactamases In Relation To The Cefazolin Inoculum Effect.</title>
        <authorList>
            <person name="Carvajal L.P."/>
            <person name="Rincon S."/>
            <person name="Echeverri A."/>
            <person name="Porras J."/>
            <person name="Rios R."/>
            <person name="Ordonez K."/>
            <person name="Seas C."/>
            <person name="Gomez-Villegas S."/>
            <person name="Diaz L."/>
            <person name="Arias C.A."/>
            <person name="Reyes J."/>
        </authorList>
    </citation>
    <scope>NUCLEOTIDE SEQUENCE [LARGE SCALE GENOMIC DNA]</scope>
    <source>
        <strain evidence="1 2">UP127</strain>
    </source>
</reference>
<sequence>GFLEFGTRYMEAEPFMWPVYEVIRKSTVEELKALFE</sequence>
<comment type="caution">
    <text evidence="1">The sequence shown here is derived from an EMBL/GenBank/DDBJ whole genome shotgun (WGS) entry which is preliminary data.</text>
</comment>
<name>A0AAP6TDW7_STAAU</name>
<dbReference type="RefSeq" id="WP_347707171.1">
    <property type="nucleotide sequence ID" value="NZ_QDIC01000083.1"/>
</dbReference>
<dbReference type="AlphaFoldDB" id="A0AAP6TDW7"/>
<dbReference type="Proteomes" id="UP000478431">
    <property type="component" value="Unassembled WGS sequence"/>
</dbReference>
<dbReference type="InterPro" id="IPR010064">
    <property type="entry name" value="HK97-gp10_tail"/>
</dbReference>
<proteinExistence type="predicted"/>
<accession>A0AAP6TDW7</accession>
<gene>
    <name evidence="1" type="ORF">G0Z31_14085</name>
</gene>